<evidence type="ECO:0000256" key="1">
    <source>
        <dbReference type="ARBA" id="ARBA00004613"/>
    </source>
</evidence>
<keyword evidence="4" id="KW-1015">Disulfide bond</keyword>
<dbReference type="SUPFAM" id="SSF50494">
    <property type="entry name" value="Trypsin-like serine proteases"/>
    <property type="match status" value="1"/>
</dbReference>
<dbReference type="InterPro" id="IPR001254">
    <property type="entry name" value="Trypsin_dom"/>
</dbReference>
<dbReference type="InterPro" id="IPR043504">
    <property type="entry name" value="Peptidase_S1_PA_chymotrypsin"/>
</dbReference>
<reference evidence="7 8" key="1">
    <citation type="journal article" date="2018" name="Gigascience">
        <title>Genomes of trombidid mites reveal novel predicted allergens and laterally-transferred genes associated with secondary metabolism.</title>
        <authorList>
            <person name="Dong X."/>
            <person name="Chaisiri K."/>
            <person name="Xia D."/>
            <person name="Armstrong S.D."/>
            <person name="Fang Y."/>
            <person name="Donnelly M.J."/>
            <person name="Kadowaki T."/>
            <person name="McGarry J.W."/>
            <person name="Darby A.C."/>
            <person name="Makepeace B.L."/>
        </authorList>
    </citation>
    <scope>NUCLEOTIDE SEQUENCE [LARGE SCALE GENOMIC DNA]</scope>
    <source>
        <strain evidence="7">UoL-UT</strain>
    </source>
</reference>
<dbReference type="GO" id="GO:0005576">
    <property type="term" value="C:extracellular region"/>
    <property type="evidence" value="ECO:0007669"/>
    <property type="project" value="UniProtKB-SubCell"/>
</dbReference>
<evidence type="ECO:0000256" key="2">
    <source>
        <dbReference type="ARBA" id="ARBA00022525"/>
    </source>
</evidence>
<comment type="caution">
    <text evidence="7">The sequence shown here is derived from an EMBL/GenBank/DDBJ whole genome shotgun (WGS) entry which is preliminary data.</text>
</comment>
<keyword evidence="8" id="KW-1185">Reference proteome</keyword>
<dbReference type="Proteomes" id="UP000288716">
    <property type="component" value="Unassembled WGS sequence"/>
</dbReference>
<keyword evidence="2" id="KW-0964">Secreted</keyword>
<evidence type="ECO:0000313" key="7">
    <source>
        <dbReference type="EMBL" id="RWS18276.1"/>
    </source>
</evidence>
<dbReference type="PANTHER" id="PTHR24253:SF153">
    <property type="entry name" value="SERINE PROTEASE HEPSIN"/>
    <property type="match status" value="1"/>
</dbReference>
<dbReference type="FunFam" id="2.40.10.10:FF:000054">
    <property type="entry name" value="Complement C1r subcomponent"/>
    <property type="match status" value="1"/>
</dbReference>
<dbReference type="InterPro" id="IPR033116">
    <property type="entry name" value="TRYPSIN_SER"/>
</dbReference>
<feature type="domain" description="Peptidase S1" evidence="6">
    <location>
        <begin position="1"/>
        <end position="123"/>
    </location>
</feature>
<evidence type="ECO:0000313" key="8">
    <source>
        <dbReference type="Proteomes" id="UP000288716"/>
    </source>
</evidence>
<evidence type="ECO:0000259" key="6">
    <source>
        <dbReference type="PROSITE" id="PS50240"/>
    </source>
</evidence>
<dbReference type="GO" id="GO:0006508">
    <property type="term" value="P:proteolysis"/>
    <property type="evidence" value="ECO:0007669"/>
    <property type="project" value="InterPro"/>
</dbReference>
<evidence type="ECO:0000256" key="3">
    <source>
        <dbReference type="ARBA" id="ARBA00022729"/>
    </source>
</evidence>
<dbReference type="InterPro" id="IPR009003">
    <property type="entry name" value="Peptidase_S1_PA"/>
</dbReference>
<organism evidence="7 8">
    <name type="scientific">Leptotrombidium deliense</name>
    <dbReference type="NCBI Taxonomy" id="299467"/>
    <lineage>
        <taxon>Eukaryota</taxon>
        <taxon>Metazoa</taxon>
        <taxon>Ecdysozoa</taxon>
        <taxon>Arthropoda</taxon>
        <taxon>Chelicerata</taxon>
        <taxon>Arachnida</taxon>
        <taxon>Acari</taxon>
        <taxon>Acariformes</taxon>
        <taxon>Trombidiformes</taxon>
        <taxon>Prostigmata</taxon>
        <taxon>Anystina</taxon>
        <taxon>Parasitengona</taxon>
        <taxon>Trombiculoidea</taxon>
        <taxon>Trombiculidae</taxon>
        <taxon>Leptotrombidium</taxon>
    </lineage>
</organism>
<dbReference type="VEuPathDB" id="VectorBase:LDEU013764"/>
<dbReference type="Pfam" id="PF00089">
    <property type="entry name" value="Trypsin"/>
    <property type="match status" value="1"/>
</dbReference>
<evidence type="ECO:0000256" key="4">
    <source>
        <dbReference type="ARBA" id="ARBA00023157"/>
    </source>
</evidence>
<feature type="non-terminal residue" evidence="7">
    <location>
        <position position="1"/>
    </location>
</feature>
<dbReference type="PROSITE" id="PS00135">
    <property type="entry name" value="TRYPSIN_SER"/>
    <property type="match status" value="1"/>
</dbReference>
<proteinExistence type="predicted"/>
<dbReference type="AlphaFoldDB" id="A0A443RSJ1"/>
<protein>
    <submittedName>
        <fullName evidence="7">Serine peptidase 1-like protein</fullName>
    </submittedName>
</protein>
<dbReference type="GO" id="GO:0004252">
    <property type="term" value="F:serine-type endopeptidase activity"/>
    <property type="evidence" value="ECO:0007669"/>
    <property type="project" value="InterPro"/>
</dbReference>
<gene>
    <name evidence="7" type="ORF">B4U80_12530</name>
</gene>
<name>A0A443RSJ1_9ACAR</name>
<dbReference type="STRING" id="299467.A0A443RSJ1"/>
<evidence type="ECO:0000256" key="5">
    <source>
        <dbReference type="ARBA" id="ARBA00023180"/>
    </source>
</evidence>
<dbReference type="PANTHER" id="PTHR24253">
    <property type="entry name" value="TRANSMEMBRANE PROTEASE SERINE"/>
    <property type="match status" value="1"/>
</dbReference>
<comment type="subcellular location">
    <subcellularLocation>
        <location evidence="1">Secreted</location>
    </subcellularLocation>
</comment>
<accession>A0A443RSJ1</accession>
<keyword evidence="3" id="KW-0732">Signal</keyword>
<dbReference type="PROSITE" id="PS50240">
    <property type="entry name" value="TRYPSIN_DOM"/>
    <property type="match status" value="1"/>
</dbReference>
<dbReference type="OrthoDB" id="6514235at2759"/>
<sequence length="123" mass="13516">GNFKYTTTGNGPDGTGVGPICLPEISSKDWDYKGTQAEKLKFIEKKVLDDKLCENRYGRSKFPYDRKTMVCYGSLGEGIGTCQGDSGGPLVVLVKDHWIQKGIVSYAAGCGYYRIWIKGICGF</sequence>
<keyword evidence="5" id="KW-0325">Glycoprotein</keyword>
<dbReference type="EMBL" id="NCKV01042461">
    <property type="protein sequence ID" value="RWS18276.1"/>
    <property type="molecule type" value="Genomic_DNA"/>
</dbReference>
<dbReference type="Gene3D" id="2.40.10.10">
    <property type="entry name" value="Trypsin-like serine proteases"/>
    <property type="match status" value="1"/>
</dbReference>